<evidence type="ECO:0000259" key="22">
    <source>
        <dbReference type="PROSITE" id="PS50160"/>
    </source>
</evidence>
<dbReference type="InterPro" id="IPR033651">
    <property type="entry name" value="PaeLigD_Pol-like"/>
</dbReference>
<dbReference type="EMBL" id="QZEW01000137">
    <property type="protein sequence ID" value="RJL03407.1"/>
    <property type="molecule type" value="Genomic_DNA"/>
</dbReference>
<protein>
    <recommendedName>
        <fullName evidence="2">DNA ligase (ATP)</fullName>
        <ecNumber evidence="2">6.5.1.1</ecNumber>
    </recommendedName>
    <alternativeName>
        <fullName evidence="19">NHEJ DNA polymerase</fullName>
    </alternativeName>
</protein>
<organism evidence="23 24">
    <name type="scientific">Paracoccus siganidrum</name>
    <dbReference type="NCBI Taxonomy" id="1276757"/>
    <lineage>
        <taxon>Bacteria</taxon>
        <taxon>Pseudomonadati</taxon>
        <taxon>Pseudomonadota</taxon>
        <taxon>Alphaproteobacteria</taxon>
        <taxon>Rhodobacterales</taxon>
        <taxon>Paracoccaceae</taxon>
        <taxon>Paracoccus</taxon>
    </lineage>
</organism>
<evidence type="ECO:0000256" key="1">
    <source>
        <dbReference type="ARBA" id="ARBA00001936"/>
    </source>
</evidence>
<comment type="cofactor">
    <cofactor evidence="1">
        <name>Mn(2+)</name>
        <dbReference type="ChEBI" id="CHEBI:29035"/>
    </cofactor>
</comment>
<evidence type="ECO:0000256" key="19">
    <source>
        <dbReference type="ARBA" id="ARBA00029943"/>
    </source>
</evidence>
<keyword evidence="5" id="KW-0548">Nucleotidyltransferase</keyword>
<dbReference type="SUPFAM" id="SSF56091">
    <property type="entry name" value="DNA ligase/mRNA capping enzyme, catalytic domain"/>
    <property type="match status" value="1"/>
</dbReference>
<dbReference type="Gene3D" id="3.30.1490.70">
    <property type="match status" value="1"/>
</dbReference>
<sequence>MATLETYRKKRDFSTTSEPKGRKSRKKGNSFVIQKHAATRLHYDLRLEMDGVLKSWAVTRGPSLDPGDKRLAVHVEDHPLSYGGFEGLIPKGQYGAGAVIVWDRGTWGPVADPGRGYAKGHLEFELSGEKLSGRWHLVRMRGKPGEKRENWLLIKGDDAFARSKGDPDILEERPESVISGQGVEDLAQGKAGKGKAGKARKTVTKPRGKKTALPDFVAPALASLRAAPPAGKGWLHEVKFDGYRLQARLEGGDVRLLTRSGQDWTDRFGAAVVDALRELPVETALLDGELVVEQGNGASDFSALQADLSAGRDDRFTFYLFDLLHQDGYDLRPLPLTRRKAMLEKLLGSTPGPLRYSGHFEESGALVLRHACRLALEGIVSKRADAPYRSGRGTSWLKSKCSARQEFVLGGYVPSTVSDKAIGSLVLGVYRDGALEHVGRVGTGFSADVARDVFARLEKLRRKDSPFAQPLTATQARKVRYVHPELVAEVEFRAWTADGNLRHASFRGLREDKPAAEIARETATATPRPQRRRVTLSHPDRLYWPDEGITKEGLADYHAAVWPRIAPYIVGRPLALLRCPTGITGPTFFQKHAWKGMNRHIVPVRDPRDKGAPLIAIEDLDGLIGLVQSAALEIHPWGATAADWEHPDMITMDLDPGEGVDWAAVIAAAQEVRRRLEDAGLAAFVKTSGGKGLHVVAPLKPRAGWAAVRRFARAVADGMAADSPDRYVSTIAKAKRRGRILIDWLRNQRGATAVAAYSPRARPGAAVSMPLGWEELGPEIGPTHFTVANAPDRLAAQKRDPWQDFRSAEVPLRA</sequence>
<dbReference type="NCBIfam" id="TIGR02778">
    <property type="entry name" value="ligD_pol"/>
    <property type="match status" value="1"/>
</dbReference>
<dbReference type="PANTHER" id="PTHR42705">
    <property type="entry name" value="BIFUNCTIONAL NON-HOMOLOGOUS END JOINING PROTEIN LIGD"/>
    <property type="match status" value="1"/>
</dbReference>
<keyword evidence="18" id="KW-0511">Multifunctional enzyme</keyword>
<dbReference type="OrthoDB" id="9802472at2"/>
<dbReference type="InterPro" id="IPR014144">
    <property type="entry name" value="LigD_PE_domain"/>
</dbReference>
<keyword evidence="12" id="KW-0067">ATP-binding</keyword>
<feature type="region of interest" description="Disordered" evidence="21">
    <location>
        <begin position="1"/>
        <end position="29"/>
    </location>
</feature>
<dbReference type="GO" id="GO:0046872">
    <property type="term" value="F:metal ion binding"/>
    <property type="evidence" value="ECO:0007669"/>
    <property type="project" value="UniProtKB-KW"/>
</dbReference>
<keyword evidence="6" id="KW-0540">Nuclease</keyword>
<dbReference type="GO" id="GO:0006281">
    <property type="term" value="P:DNA repair"/>
    <property type="evidence" value="ECO:0007669"/>
    <property type="project" value="UniProtKB-KW"/>
</dbReference>
<evidence type="ECO:0000256" key="9">
    <source>
        <dbReference type="ARBA" id="ARBA00022763"/>
    </source>
</evidence>
<dbReference type="GO" id="GO:0005524">
    <property type="term" value="F:ATP binding"/>
    <property type="evidence" value="ECO:0007669"/>
    <property type="project" value="UniProtKB-KW"/>
</dbReference>
<evidence type="ECO:0000256" key="16">
    <source>
        <dbReference type="ARBA" id="ARBA00023204"/>
    </source>
</evidence>
<evidence type="ECO:0000256" key="4">
    <source>
        <dbReference type="ARBA" id="ARBA00022679"/>
    </source>
</evidence>
<keyword evidence="7" id="KW-0479">Metal-binding</keyword>
<dbReference type="InterPro" id="IPR012340">
    <property type="entry name" value="NA-bd_OB-fold"/>
</dbReference>
<keyword evidence="4" id="KW-0808">Transferase</keyword>
<evidence type="ECO:0000256" key="7">
    <source>
        <dbReference type="ARBA" id="ARBA00022723"/>
    </source>
</evidence>
<feature type="domain" description="ATP-dependent DNA ligase family profile" evidence="22">
    <location>
        <begin position="309"/>
        <end position="442"/>
    </location>
</feature>
<dbReference type="GO" id="GO:0003887">
    <property type="term" value="F:DNA-directed DNA polymerase activity"/>
    <property type="evidence" value="ECO:0007669"/>
    <property type="project" value="UniProtKB-KW"/>
</dbReference>
<evidence type="ECO:0000256" key="10">
    <source>
        <dbReference type="ARBA" id="ARBA00022801"/>
    </source>
</evidence>
<evidence type="ECO:0000256" key="8">
    <source>
        <dbReference type="ARBA" id="ARBA00022741"/>
    </source>
</evidence>
<accession>A0A418ZUI8</accession>
<dbReference type="Proteomes" id="UP000283587">
    <property type="component" value="Unassembled WGS sequence"/>
</dbReference>
<dbReference type="NCBIfam" id="NF004628">
    <property type="entry name" value="PRK05972.1"/>
    <property type="match status" value="1"/>
</dbReference>
<dbReference type="EC" id="6.5.1.1" evidence="2"/>
<reference evidence="24" key="1">
    <citation type="submission" date="2018-09" db="EMBL/GenBank/DDBJ databases">
        <title>Paracoccus onubensis nov. sp. a moderate halophilic bacterium isolated from Gruta de las Maravillas (Aracena, Spain).</title>
        <authorList>
            <person name="Jurado V."/>
            <person name="Gutierrez-Patricio S."/>
            <person name="Gonzalez-Pimentel J.L."/>
            <person name="Miller A.Z."/>
            <person name="Laiz L."/>
            <person name="Saiz-Jimenez C."/>
        </authorList>
    </citation>
    <scope>NUCLEOTIDE SEQUENCE [LARGE SCALE GENOMIC DNA]</scope>
    <source>
        <strain evidence="24">DSM 26381</strain>
    </source>
</reference>
<keyword evidence="17" id="KW-0464">Manganese</keyword>
<dbReference type="InterPro" id="IPR012310">
    <property type="entry name" value="DNA_ligase_ATP-dep_cent"/>
</dbReference>
<evidence type="ECO:0000256" key="3">
    <source>
        <dbReference type="ARBA" id="ARBA00022598"/>
    </source>
</evidence>
<dbReference type="NCBIfam" id="TIGR02777">
    <property type="entry name" value="LigD_PE_dom"/>
    <property type="match status" value="1"/>
</dbReference>
<keyword evidence="14" id="KW-0238">DNA-binding</keyword>
<dbReference type="InterPro" id="IPR052171">
    <property type="entry name" value="NHEJ_LigD"/>
</dbReference>
<keyword evidence="3 23" id="KW-0436">Ligase</keyword>
<dbReference type="RefSeq" id="WP_119900777.1">
    <property type="nucleotide sequence ID" value="NZ_QNRC01000059.1"/>
</dbReference>
<evidence type="ECO:0000256" key="21">
    <source>
        <dbReference type="SAM" id="MobiDB-lite"/>
    </source>
</evidence>
<dbReference type="GO" id="GO:0006310">
    <property type="term" value="P:DNA recombination"/>
    <property type="evidence" value="ECO:0007669"/>
    <property type="project" value="UniProtKB-KW"/>
</dbReference>
<evidence type="ECO:0000256" key="12">
    <source>
        <dbReference type="ARBA" id="ARBA00022840"/>
    </source>
</evidence>
<feature type="region of interest" description="Disordered" evidence="21">
    <location>
        <begin position="188"/>
        <end position="208"/>
    </location>
</feature>
<dbReference type="AlphaFoldDB" id="A0A418ZUI8"/>
<evidence type="ECO:0000256" key="11">
    <source>
        <dbReference type="ARBA" id="ARBA00022839"/>
    </source>
</evidence>
<evidence type="ECO:0000313" key="24">
    <source>
        <dbReference type="Proteomes" id="UP000283587"/>
    </source>
</evidence>
<keyword evidence="10" id="KW-0378">Hydrolase</keyword>
<evidence type="ECO:0000256" key="15">
    <source>
        <dbReference type="ARBA" id="ARBA00023172"/>
    </source>
</evidence>
<dbReference type="Pfam" id="PF01068">
    <property type="entry name" value="DNA_ligase_A_M"/>
    <property type="match status" value="1"/>
</dbReference>
<dbReference type="InterPro" id="IPR014146">
    <property type="entry name" value="LigD_ligase_dom"/>
</dbReference>
<keyword evidence="9" id="KW-0227">DNA damage</keyword>
<dbReference type="InterPro" id="IPR014145">
    <property type="entry name" value="LigD_pol_dom"/>
</dbReference>
<dbReference type="CDD" id="cd04862">
    <property type="entry name" value="PaeLigD_Pol_like"/>
    <property type="match status" value="1"/>
</dbReference>
<name>A0A418ZUI8_9RHOB</name>
<feature type="compositionally biased region" description="Basic residues" evidence="21">
    <location>
        <begin position="192"/>
        <end position="208"/>
    </location>
</feature>
<evidence type="ECO:0000256" key="13">
    <source>
        <dbReference type="ARBA" id="ARBA00022932"/>
    </source>
</evidence>
<keyword evidence="16" id="KW-0234">DNA repair</keyword>
<evidence type="ECO:0000256" key="6">
    <source>
        <dbReference type="ARBA" id="ARBA00022722"/>
    </source>
</evidence>
<dbReference type="CDD" id="cd07906">
    <property type="entry name" value="Adenylation_DNA_ligase_LigD_LigC"/>
    <property type="match status" value="1"/>
</dbReference>
<evidence type="ECO:0000313" key="23">
    <source>
        <dbReference type="EMBL" id="RJL03407.1"/>
    </source>
</evidence>
<dbReference type="Pfam" id="PF04679">
    <property type="entry name" value="DNA_ligase_A_C"/>
    <property type="match status" value="1"/>
</dbReference>
<dbReference type="NCBIfam" id="TIGR02776">
    <property type="entry name" value="NHEJ_ligase_prk"/>
    <property type="match status" value="1"/>
</dbReference>
<keyword evidence="15" id="KW-0233">DNA recombination</keyword>
<dbReference type="PANTHER" id="PTHR42705:SF2">
    <property type="entry name" value="BIFUNCTIONAL NON-HOMOLOGOUS END JOINING PROTEIN LIGD"/>
    <property type="match status" value="1"/>
</dbReference>
<evidence type="ECO:0000256" key="17">
    <source>
        <dbReference type="ARBA" id="ARBA00023211"/>
    </source>
</evidence>
<comment type="caution">
    <text evidence="23">The sequence shown here is derived from an EMBL/GenBank/DDBJ whole genome shotgun (WGS) entry which is preliminary data.</text>
</comment>
<evidence type="ECO:0000256" key="20">
    <source>
        <dbReference type="ARBA" id="ARBA00034003"/>
    </source>
</evidence>
<evidence type="ECO:0000256" key="2">
    <source>
        <dbReference type="ARBA" id="ARBA00012727"/>
    </source>
</evidence>
<dbReference type="GO" id="GO:0003910">
    <property type="term" value="F:DNA ligase (ATP) activity"/>
    <property type="evidence" value="ECO:0007669"/>
    <property type="project" value="UniProtKB-EC"/>
</dbReference>
<dbReference type="Pfam" id="PF13298">
    <property type="entry name" value="LigD_N"/>
    <property type="match status" value="1"/>
</dbReference>
<dbReference type="NCBIfam" id="TIGR02779">
    <property type="entry name" value="NHEJ_ligase_lig"/>
    <property type="match status" value="1"/>
</dbReference>
<dbReference type="GO" id="GO:0004527">
    <property type="term" value="F:exonuclease activity"/>
    <property type="evidence" value="ECO:0007669"/>
    <property type="project" value="UniProtKB-KW"/>
</dbReference>
<dbReference type="GO" id="GO:0003677">
    <property type="term" value="F:DNA binding"/>
    <property type="evidence" value="ECO:0007669"/>
    <property type="project" value="UniProtKB-KW"/>
</dbReference>
<dbReference type="SUPFAM" id="SSF50249">
    <property type="entry name" value="Nucleic acid-binding proteins"/>
    <property type="match status" value="1"/>
</dbReference>
<dbReference type="InterPro" id="IPR012309">
    <property type="entry name" value="DNA_ligase_ATP-dep_C"/>
</dbReference>
<proteinExistence type="predicted"/>
<gene>
    <name evidence="23" type="primary">ligD</name>
    <name evidence="23" type="ORF">D3P05_21250</name>
</gene>
<evidence type="ECO:0000256" key="18">
    <source>
        <dbReference type="ARBA" id="ARBA00023268"/>
    </source>
</evidence>
<dbReference type="InterPro" id="IPR014143">
    <property type="entry name" value="NHEJ_ligase_prk"/>
</dbReference>
<dbReference type="CDD" id="cd07971">
    <property type="entry name" value="OBF_DNA_ligase_LigD"/>
    <property type="match status" value="1"/>
</dbReference>
<keyword evidence="8" id="KW-0547">Nucleotide-binding</keyword>
<keyword evidence="13" id="KW-0239">DNA-directed DNA polymerase</keyword>
<keyword evidence="11" id="KW-0269">Exonuclease</keyword>
<dbReference type="Gene3D" id="3.30.470.30">
    <property type="entry name" value="DNA ligase/mRNA capping enzyme"/>
    <property type="match status" value="1"/>
</dbReference>
<evidence type="ECO:0000256" key="14">
    <source>
        <dbReference type="ARBA" id="ARBA00023125"/>
    </source>
</evidence>
<keyword evidence="24" id="KW-1185">Reference proteome</keyword>
<dbReference type="Gene3D" id="3.90.920.10">
    <property type="entry name" value="DNA primase, PRIM domain"/>
    <property type="match status" value="1"/>
</dbReference>
<dbReference type="Pfam" id="PF21686">
    <property type="entry name" value="LigD_Prim-Pol"/>
    <property type="match status" value="1"/>
</dbReference>
<comment type="catalytic activity">
    <reaction evidence="20">
        <text>ATP + (deoxyribonucleotide)n-3'-hydroxyl + 5'-phospho-(deoxyribonucleotide)m = (deoxyribonucleotide)n+m + AMP + diphosphate.</text>
        <dbReference type="EC" id="6.5.1.1"/>
    </reaction>
</comment>
<evidence type="ECO:0000256" key="5">
    <source>
        <dbReference type="ARBA" id="ARBA00022695"/>
    </source>
</evidence>
<dbReference type="Gene3D" id="2.40.50.140">
    <property type="entry name" value="Nucleic acid-binding proteins"/>
    <property type="match status" value="1"/>
</dbReference>
<dbReference type="PROSITE" id="PS50160">
    <property type="entry name" value="DNA_LIGASE_A3"/>
    <property type="match status" value="1"/>
</dbReference>